<evidence type="ECO:0000256" key="3">
    <source>
        <dbReference type="ARBA" id="ARBA00004729"/>
    </source>
</evidence>
<comment type="pathway">
    <text evidence="3 10">Amino-acid biosynthesis; L-leucine biosynthesis; L-leucine from 3-methyl-2-oxobutanoate: step 2/4.</text>
</comment>
<dbReference type="RefSeq" id="WP_073138106.1">
    <property type="nucleotide sequence ID" value="NZ_FQZF01000029.1"/>
</dbReference>
<evidence type="ECO:0000313" key="13">
    <source>
        <dbReference type="Proteomes" id="UP000184387"/>
    </source>
</evidence>
<evidence type="ECO:0000256" key="2">
    <source>
        <dbReference type="ARBA" id="ARBA00002695"/>
    </source>
</evidence>
<evidence type="ECO:0000256" key="8">
    <source>
        <dbReference type="ARBA" id="ARBA00023239"/>
    </source>
</evidence>
<comment type="similarity">
    <text evidence="4 10">Belongs to the LeuD family. LeuD type 1 subfamily.</text>
</comment>
<evidence type="ECO:0000256" key="7">
    <source>
        <dbReference type="ARBA" id="ARBA00022605"/>
    </source>
</evidence>
<feature type="domain" description="Aconitase A/isopropylmalate dehydratase small subunit swivel" evidence="11">
    <location>
        <begin position="1"/>
        <end position="123"/>
    </location>
</feature>
<sequence>MQPFRALTATACPLPQANVDTDQLIPARFMSRPRSAGYGEFLLHDLRFGADGAPRPGFPLNDPARAGSAILVARRNFGSGSSREAAAYALLDHGIRCVLAPSFGDIFSSNAVNNGLLPARLEEEAIEALLAWLEAGGREVTVDLESRLVTAGDARWEFTIDPVWRTKLLNGWTDLDLTLSHAPRIEAFIAEDRHRRPWAWLDRAAGQQDAPAGPGR</sequence>
<dbReference type="SUPFAM" id="SSF52016">
    <property type="entry name" value="LeuD/IlvD-like"/>
    <property type="match status" value="1"/>
</dbReference>
<evidence type="ECO:0000256" key="1">
    <source>
        <dbReference type="ARBA" id="ARBA00000491"/>
    </source>
</evidence>
<dbReference type="InterPro" id="IPR015928">
    <property type="entry name" value="Aconitase/3IPM_dehydase_swvl"/>
</dbReference>
<evidence type="ECO:0000256" key="6">
    <source>
        <dbReference type="ARBA" id="ARBA00022430"/>
    </source>
</evidence>
<dbReference type="PANTHER" id="PTHR43345">
    <property type="entry name" value="3-ISOPROPYLMALATE DEHYDRATASE SMALL SUBUNIT 2-RELATED-RELATED"/>
    <property type="match status" value="1"/>
</dbReference>
<dbReference type="OrthoDB" id="9777465at2"/>
<dbReference type="InterPro" id="IPR000573">
    <property type="entry name" value="AconitaseA/IPMdHydase_ssu_swvl"/>
</dbReference>
<dbReference type="Proteomes" id="UP000184387">
    <property type="component" value="Unassembled WGS sequence"/>
</dbReference>
<comment type="function">
    <text evidence="2 10">Catalyzes the isomerization between 2-isopropylmalate and 3-isopropylmalate, via the formation of 2-isopropylmaleate.</text>
</comment>
<dbReference type="AlphaFoldDB" id="A0A1M6PA85"/>
<accession>A0A1M6PA85</accession>
<evidence type="ECO:0000256" key="9">
    <source>
        <dbReference type="ARBA" id="ARBA00023304"/>
    </source>
</evidence>
<evidence type="ECO:0000259" key="11">
    <source>
        <dbReference type="Pfam" id="PF00694"/>
    </source>
</evidence>
<dbReference type="EC" id="4.2.1.33" evidence="10"/>
<dbReference type="CDD" id="cd01577">
    <property type="entry name" value="IPMI_Swivel"/>
    <property type="match status" value="1"/>
</dbReference>
<evidence type="ECO:0000256" key="4">
    <source>
        <dbReference type="ARBA" id="ARBA00009845"/>
    </source>
</evidence>
<dbReference type="GO" id="GO:0009316">
    <property type="term" value="C:3-isopropylmalate dehydratase complex"/>
    <property type="evidence" value="ECO:0007669"/>
    <property type="project" value="InterPro"/>
</dbReference>
<evidence type="ECO:0000256" key="5">
    <source>
        <dbReference type="ARBA" id="ARBA00011271"/>
    </source>
</evidence>
<keyword evidence="13" id="KW-1185">Reference proteome</keyword>
<dbReference type="STRING" id="198092.SAMN02745194_04054"/>
<dbReference type="NCBIfam" id="NF002458">
    <property type="entry name" value="PRK01641.1"/>
    <property type="match status" value="1"/>
</dbReference>
<keyword evidence="8 10" id="KW-0456">Lyase</keyword>
<dbReference type="InterPro" id="IPR004431">
    <property type="entry name" value="3-IsopropMal_deHydase_ssu"/>
</dbReference>
<dbReference type="GO" id="GO:0009098">
    <property type="term" value="P:L-leucine biosynthetic process"/>
    <property type="evidence" value="ECO:0007669"/>
    <property type="project" value="UniProtKB-UniRule"/>
</dbReference>
<dbReference type="Gene3D" id="3.20.19.10">
    <property type="entry name" value="Aconitase, domain 4"/>
    <property type="match status" value="1"/>
</dbReference>
<dbReference type="NCBIfam" id="TIGR00171">
    <property type="entry name" value="leuD"/>
    <property type="match status" value="1"/>
</dbReference>
<dbReference type="Pfam" id="PF00694">
    <property type="entry name" value="Aconitase_C"/>
    <property type="match status" value="1"/>
</dbReference>
<keyword evidence="9 10" id="KW-0100">Branched-chain amino acid biosynthesis</keyword>
<reference evidence="12 13" key="1">
    <citation type="submission" date="2016-11" db="EMBL/GenBank/DDBJ databases">
        <authorList>
            <person name="Jaros S."/>
            <person name="Januszkiewicz K."/>
            <person name="Wedrychowicz H."/>
        </authorList>
    </citation>
    <scope>NUCLEOTIDE SEQUENCE [LARGE SCALE GENOMIC DNA]</scope>
    <source>
        <strain evidence="12 13">DSM 14916</strain>
    </source>
</reference>
<dbReference type="PANTHER" id="PTHR43345:SF5">
    <property type="entry name" value="3-ISOPROPYLMALATE DEHYDRATASE SMALL SUBUNIT"/>
    <property type="match status" value="1"/>
</dbReference>
<keyword evidence="7 10" id="KW-0028">Amino-acid biosynthesis</keyword>
<dbReference type="InterPro" id="IPR033940">
    <property type="entry name" value="IPMI_Swivel"/>
</dbReference>
<proteinExistence type="inferred from homology"/>
<dbReference type="EMBL" id="FQZF01000029">
    <property type="protein sequence ID" value="SHK04847.1"/>
    <property type="molecule type" value="Genomic_DNA"/>
</dbReference>
<name>A0A1M6PA85_9PROT</name>
<dbReference type="HAMAP" id="MF_01031">
    <property type="entry name" value="LeuD_type1"/>
    <property type="match status" value="1"/>
</dbReference>
<comment type="subunit">
    <text evidence="5 10">Heterodimer of LeuC and LeuD.</text>
</comment>
<evidence type="ECO:0000313" key="12">
    <source>
        <dbReference type="EMBL" id="SHK04847.1"/>
    </source>
</evidence>
<organism evidence="12 13">
    <name type="scientific">Muricoccus roseus</name>
    <dbReference type="NCBI Taxonomy" id="198092"/>
    <lineage>
        <taxon>Bacteria</taxon>
        <taxon>Pseudomonadati</taxon>
        <taxon>Pseudomonadota</taxon>
        <taxon>Alphaproteobacteria</taxon>
        <taxon>Acetobacterales</taxon>
        <taxon>Roseomonadaceae</taxon>
        <taxon>Muricoccus</taxon>
    </lineage>
</organism>
<evidence type="ECO:0000256" key="10">
    <source>
        <dbReference type="HAMAP-Rule" id="MF_01031"/>
    </source>
</evidence>
<gene>
    <name evidence="10" type="primary">leuD</name>
    <name evidence="12" type="ORF">SAMN02745194_04054</name>
</gene>
<comment type="catalytic activity">
    <reaction evidence="1 10">
        <text>(2R,3S)-3-isopropylmalate = (2S)-2-isopropylmalate</text>
        <dbReference type="Rhea" id="RHEA:32287"/>
        <dbReference type="ChEBI" id="CHEBI:1178"/>
        <dbReference type="ChEBI" id="CHEBI:35121"/>
        <dbReference type="EC" id="4.2.1.33"/>
    </reaction>
</comment>
<dbReference type="GO" id="GO:0003861">
    <property type="term" value="F:3-isopropylmalate dehydratase activity"/>
    <property type="evidence" value="ECO:0007669"/>
    <property type="project" value="UniProtKB-UniRule"/>
</dbReference>
<keyword evidence="6 10" id="KW-0432">Leucine biosynthesis</keyword>
<dbReference type="UniPathway" id="UPA00048">
    <property type="reaction ID" value="UER00071"/>
</dbReference>
<protein>
    <recommendedName>
        <fullName evidence="10">3-isopropylmalate dehydratase small subunit</fullName>
        <ecNumber evidence="10">4.2.1.33</ecNumber>
    </recommendedName>
    <alternativeName>
        <fullName evidence="10">Alpha-IPM isomerase</fullName>
        <shortName evidence="10">IPMI</shortName>
    </alternativeName>
    <alternativeName>
        <fullName evidence="10">Isopropylmalate isomerase</fullName>
    </alternativeName>
</protein>
<dbReference type="InterPro" id="IPR050075">
    <property type="entry name" value="LeuD"/>
</dbReference>